<reference evidence="5 6" key="1">
    <citation type="submission" date="2024-07" db="EMBL/GenBank/DDBJ databases">
        <authorList>
            <person name="Akdeniz Z."/>
        </authorList>
    </citation>
    <scope>NUCLEOTIDE SEQUENCE [LARGE SCALE GENOMIC DNA]</scope>
</reference>
<keyword evidence="2" id="KW-0677">Repeat</keyword>
<dbReference type="InterPro" id="IPR037104">
    <property type="entry name" value="Annexin_sf"/>
</dbReference>
<evidence type="ECO:0000313" key="5">
    <source>
        <dbReference type="EMBL" id="CAL5971453.1"/>
    </source>
</evidence>
<keyword evidence="3" id="KW-0041">Annexin</keyword>
<evidence type="ECO:0000256" key="2">
    <source>
        <dbReference type="ARBA" id="ARBA00022737"/>
    </source>
</evidence>
<dbReference type="PANTHER" id="PTHR10502:SF102">
    <property type="entry name" value="ANNEXIN B11"/>
    <property type="match status" value="1"/>
</dbReference>
<name>A0ABP1GH84_9EUKA</name>
<accession>A0ABP1GH84</accession>
<dbReference type="PANTHER" id="PTHR10502">
    <property type="entry name" value="ANNEXIN"/>
    <property type="match status" value="1"/>
</dbReference>
<evidence type="ECO:0000256" key="1">
    <source>
        <dbReference type="ARBA" id="ARBA00007831"/>
    </source>
</evidence>
<dbReference type="InterPro" id="IPR018502">
    <property type="entry name" value="Annexin_repeat"/>
</dbReference>
<dbReference type="EMBL" id="CAXDID020000002">
    <property type="protein sequence ID" value="CAL5971450.1"/>
    <property type="molecule type" value="Genomic_DNA"/>
</dbReference>
<dbReference type="EMBL" id="CAXDID020000002">
    <property type="protein sequence ID" value="CAL5971453.1"/>
    <property type="molecule type" value="Genomic_DNA"/>
</dbReference>
<gene>
    <name evidence="4" type="ORF">HINF_LOCUS1390</name>
    <name evidence="5" type="ORF">HINF_LOCUS1393</name>
</gene>
<dbReference type="Proteomes" id="UP001642409">
    <property type="component" value="Unassembled WGS sequence"/>
</dbReference>
<dbReference type="PRINTS" id="PR00196">
    <property type="entry name" value="ANNEXIN"/>
</dbReference>
<protein>
    <submittedName>
        <fullName evidence="5">Annexin_1</fullName>
    </submittedName>
</protein>
<dbReference type="InterPro" id="IPR001464">
    <property type="entry name" value="Annexin"/>
</dbReference>
<evidence type="ECO:0000313" key="6">
    <source>
        <dbReference type="Proteomes" id="UP001642409"/>
    </source>
</evidence>
<evidence type="ECO:0000256" key="3">
    <source>
        <dbReference type="ARBA" id="ARBA00023216"/>
    </source>
</evidence>
<dbReference type="SMART" id="SM00335">
    <property type="entry name" value="ANX"/>
    <property type="match status" value="3"/>
</dbReference>
<proteinExistence type="inferred from homology"/>
<keyword evidence="6" id="KW-1185">Reference proteome</keyword>
<dbReference type="PROSITE" id="PS51897">
    <property type="entry name" value="ANNEXIN_2"/>
    <property type="match status" value="4"/>
</dbReference>
<comment type="caution">
    <text evidence="5">The sequence shown here is derived from an EMBL/GenBank/DDBJ whole genome shotgun (WGS) entry which is preliminary data.</text>
</comment>
<dbReference type="Gene3D" id="1.10.220.10">
    <property type="entry name" value="Annexin"/>
    <property type="match status" value="4"/>
</dbReference>
<organism evidence="5 6">
    <name type="scientific">Hexamita inflata</name>
    <dbReference type="NCBI Taxonomy" id="28002"/>
    <lineage>
        <taxon>Eukaryota</taxon>
        <taxon>Metamonada</taxon>
        <taxon>Diplomonadida</taxon>
        <taxon>Hexamitidae</taxon>
        <taxon>Hexamitinae</taxon>
        <taxon>Hexamita</taxon>
    </lineage>
</organism>
<dbReference type="Pfam" id="PF00191">
    <property type="entry name" value="Annexin"/>
    <property type="match status" value="4"/>
</dbReference>
<comment type="similarity">
    <text evidence="1">Belongs to the annexin family.</text>
</comment>
<dbReference type="SUPFAM" id="SSF47874">
    <property type="entry name" value="Annexin"/>
    <property type="match status" value="1"/>
</dbReference>
<evidence type="ECO:0000313" key="4">
    <source>
        <dbReference type="EMBL" id="CAL5971450.1"/>
    </source>
</evidence>
<sequence>MNHQPQQYVKFAQEIYLACKGMGTDEQRILNVILQCTMEDLYQVNRAFYASYGKSITRLLEKETSGNFENILTGCFEGRYQYWARKIREAVKGAGTDEKALIELVIMGDTQDWEVLKTEYFKQFARNIVDDIQDDIAKNADWARLLRGWIFQMRYPRGQPERDADELYKAAKGAGTDEDTFIRIFCTTIPQEFAQICQIYAQKYKKTLRETVIKEFSGKSEKAFLLAHDFLLSPTKGCCWIIKDAIKGMGTRDRSLVNVTVLFRDRYAQGISQAYTEYGNNLAKDIKGDTSGWYEKTLLQLWRAQ</sequence>